<dbReference type="EnsemblPlants" id="PGSC0003DMT400094455">
    <property type="protein sequence ID" value="PGSC0003DMT400094455"/>
    <property type="gene ID" value="PGSC0003DMG400044026"/>
</dbReference>
<name>M1DU67_SOLTU</name>
<feature type="compositionally biased region" description="Low complexity" evidence="1">
    <location>
        <begin position="81"/>
        <end position="95"/>
    </location>
</feature>
<proteinExistence type="predicted"/>
<dbReference type="Gramene" id="PGSC0003DMT400094455">
    <property type="protein sequence ID" value="PGSC0003DMT400094455"/>
    <property type="gene ID" value="PGSC0003DMG400044026"/>
</dbReference>
<dbReference type="Proteomes" id="UP000011115">
    <property type="component" value="Unassembled WGS sequence"/>
</dbReference>
<sequence>MAPKKMVTYSKLGKSKSVAPSFRLIDEDTDTETDPAYVPLNPRISRTAPRGTRGTPQKVLPDVVTVSQSDEEHTLIGSPTGAASSSEGSMSGSESTHASGPESAHPSGSESAHTAGSSAKSATGSGENDQAASSD</sequence>
<protein>
    <submittedName>
        <fullName evidence="2">Integrase core domain containing protein</fullName>
    </submittedName>
</protein>
<dbReference type="PaxDb" id="4113-PGSC0003DMT400094455"/>
<reference evidence="3" key="1">
    <citation type="journal article" date="2011" name="Nature">
        <title>Genome sequence and analysis of the tuber crop potato.</title>
        <authorList>
            <consortium name="The Potato Genome Sequencing Consortium"/>
        </authorList>
    </citation>
    <scope>NUCLEOTIDE SEQUENCE [LARGE SCALE GENOMIC DNA]</scope>
    <source>
        <strain evidence="3">cv. DM1-3 516 R44</strain>
    </source>
</reference>
<dbReference type="InParanoid" id="M1DU67"/>
<dbReference type="HOGENOM" id="CLU_097724_0_0_1"/>
<reference evidence="2" key="2">
    <citation type="submission" date="2015-06" db="UniProtKB">
        <authorList>
            <consortium name="EnsemblPlants"/>
        </authorList>
    </citation>
    <scope>IDENTIFICATION</scope>
    <source>
        <strain evidence="2">DM1-3 516 R44</strain>
    </source>
</reference>
<dbReference type="AlphaFoldDB" id="M1DU67"/>
<evidence type="ECO:0000256" key="1">
    <source>
        <dbReference type="SAM" id="MobiDB-lite"/>
    </source>
</evidence>
<evidence type="ECO:0000313" key="2">
    <source>
        <dbReference type="EnsemblPlants" id="PGSC0003DMT400094455"/>
    </source>
</evidence>
<feature type="region of interest" description="Disordered" evidence="1">
    <location>
        <begin position="1"/>
        <end position="135"/>
    </location>
</feature>
<accession>M1DU67</accession>
<evidence type="ECO:0000313" key="3">
    <source>
        <dbReference type="Proteomes" id="UP000011115"/>
    </source>
</evidence>
<keyword evidence="3" id="KW-1185">Reference proteome</keyword>
<organism evidence="2 3">
    <name type="scientific">Solanum tuberosum</name>
    <name type="common">Potato</name>
    <dbReference type="NCBI Taxonomy" id="4113"/>
    <lineage>
        <taxon>Eukaryota</taxon>
        <taxon>Viridiplantae</taxon>
        <taxon>Streptophyta</taxon>
        <taxon>Embryophyta</taxon>
        <taxon>Tracheophyta</taxon>
        <taxon>Spermatophyta</taxon>
        <taxon>Magnoliopsida</taxon>
        <taxon>eudicotyledons</taxon>
        <taxon>Gunneridae</taxon>
        <taxon>Pentapetalae</taxon>
        <taxon>asterids</taxon>
        <taxon>lamiids</taxon>
        <taxon>Solanales</taxon>
        <taxon>Solanaceae</taxon>
        <taxon>Solanoideae</taxon>
        <taxon>Solaneae</taxon>
        <taxon>Solanum</taxon>
    </lineage>
</organism>
<feature type="compositionally biased region" description="Low complexity" evidence="1">
    <location>
        <begin position="111"/>
        <end position="126"/>
    </location>
</feature>